<gene>
    <name evidence="9" type="ORF">NSPWAT_0568</name>
</gene>
<evidence type="ECO:0000256" key="7">
    <source>
        <dbReference type="SAM" id="MobiDB-lite"/>
    </source>
</evidence>
<evidence type="ECO:0000313" key="9">
    <source>
        <dbReference type="EMBL" id="CAI2717427.1"/>
    </source>
</evidence>
<dbReference type="InterPro" id="IPR000223">
    <property type="entry name" value="Pept_S26A_signal_pept_1"/>
</dbReference>
<dbReference type="PROSITE" id="PS00761">
    <property type="entry name" value="SPASE_I_3"/>
    <property type="match status" value="1"/>
</dbReference>
<evidence type="ECO:0000259" key="8">
    <source>
        <dbReference type="Pfam" id="PF10502"/>
    </source>
</evidence>
<dbReference type="PROSITE" id="PS00760">
    <property type="entry name" value="SPASE_I_2"/>
    <property type="match status" value="1"/>
</dbReference>
<dbReference type="SUPFAM" id="SSF51306">
    <property type="entry name" value="LexA/Signal peptidase"/>
    <property type="match status" value="1"/>
</dbReference>
<comment type="catalytic activity">
    <reaction evidence="1 6">
        <text>Cleavage of hydrophobic, N-terminal signal or leader sequences from secreted and periplasmic proteins.</text>
        <dbReference type="EC" id="3.4.21.89"/>
    </reaction>
</comment>
<protein>
    <recommendedName>
        <fullName evidence="4 6">Signal peptidase I</fullName>
        <ecNumber evidence="3 6">3.4.21.89</ecNumber>
    </recommendedName>
</protein>
<dbReference type="Gene3D" id="2.10.109.10">
    <property type="entry name" value="Umud Fragment, subunit A"/>
    <property type="match status" value="1"/>
</dbReference>
<dbReference type="PANTHER" id="PTHR43390:SF1">
    <property type="entry name" value="CHLOROPLAST PROCESSING PEPTIDASE"/>
    <property type="match status" value="1"/>
</dbReference>
<evidence type="ECO:0000256" key="2">
    <source>
        <dbReference type="ARBA" id="ARBA00009370"/>
    </source>
</evidence>
<dbReference type="PANTHER" id="PTHR43390">
    <property type="entry name" value="SIGNAL PEPTIDASE I"/>
    <property type="match status" value="1"/>
</dbReference>
<comment type="subcellular location">
    <subcellularLocation>
        <location evidence="6">Membrane</location>
        <topology evidence="6">Single-pass type II membrane protein</topology>
    </subcellularLocation>
</comment>
<dbReference type="GO" id="GO:0009003">
    <property type="term" value="F:signal peptidase activity"/>
    <property type="evidence" value="ECO:0007669"/>
    <property type="project" value="UniProtKB-EC"/>
</dbReference>
<dbReference type="InterPro" id="IPR019758">
    <property type="entry name" value="Pept_S26A_signal_pept_1_CS"/>
</dbReference>
<keyword evidence="10" id="KW-1185">Reference proteome</keyword>
<evidence type="ECO:0000256" key="3">
    <source>
        <dbReference type="ARBA" id="ARBA00013208"/>
    </source>
</evidence>
<evidence type="ECO:0000256" key="1">
    <source>
        <dbReference type="ARBA" id="ARBA00000677"/>
    </source>
</evidence>
<dbReference type="EC" id="3.4.21.89" evidence="3 6"/>
<dbReference type="NCBIfam" id="TIGR02227">
    <property type="entry name" value="sigpep_I_bact"/>
    <property type="match status" value="1"/>
</dbReference>
<feature type="compositionally biased region" description="Low complexity" evidence="7">
    <location>
        <begin position="8"/>
        <end position="23"/>
    </location>
</feature>
<dbReference type="Proteomes" id="UP001157733">
    <property type="component" value="Chromosome"/>
</dbReference>
<reference evidence="9 10" key="1">
    <citation type="submission" date="2022-09" db="EMBL/GenBank/DDBJ databases">
        <authorList>
            <person name="Kop L."/>
        </authorList>
    </citation>
    <scope>NUCLEOTIDE SEQUENCE [LARGE SCALE GENOMIC DNA]</scope>
    <source>
        <strain evidence="9 10">347</strain>
    </source>
</reference>
<dbReference type="CDD" id="cd06530">
    <property type="entry name" value="S26_SPase_I"/>
    <property type="match status" value="1"/>
</dbReference>
<proteinExistence type="inferred from homology"/>
<sequence>MSNNPEQNTPGSAGNAAAATSTSKPQKSTLREYTEAILIALLLALLIRTFIVQAFKIPSGSMEDTLLIGDHLLVTKFTYGIHIPNEVPLLNIQLFPDYLLLQETPERGDIIVFKYPLDESKDFIKRVIGLPGEKLEVRHQQVYINDRRLEEPYAHHTEPPSLERIPERDDVGPVMIPEGHVFVMGDNRENSHDSRKWGFLDLDKVRGKAQWIYWSWNNENGGVRFNRIGLSVDDHEPTGPALANP</sequence>
<evidence type="ECO:0000256" key="6">
    <source>
        <dbReference type="RuleBase" id="RU362042"/>
    </source>
</evidence>
<keyword evidence="6" id="KW-1133">Transmembrane helix</keyword>
<comment type="similarity">
    <text evidence="2 6">Belongs to the peptidase S26 family.</text>
</comment>
<evidence type="ECO:0000256" key="5">
    <source>
        <dbReference type="ARBA" id="ARBA00022801"/>
    </source>
</evidence>
<organism evidence="9 10">
    <name type="scientific">Nitrospina watsonii</name>
    <dbReference type="NCBI Taxonomy" id="1323948"/>
    <lineage>
        <taxon>Bacteria</taxon>
        <taxon>Pseudomonadati</taxon>
        <taxon>Nitrospinota/Tectimicrobiota group</taxon>
        <taxon>Nitrospinota</taxon>
        <taxon>Nitrospinia</taxon>
        <taxon>Nitrospinales</taxon>
        <taxon>Nitrospinaceae</taxon>
        <taxon>Nitrospina</taxon>
    </lineage>
</organism>
<dbReference type="PRINTS" id="PR00727">
    <property type="entry name" value="LEADERPTASE"/>
</dbReference>
<dbReference type="InterPro" id="IPR036286">
    <property type="entry name" value="LexA/Signal_pep-like_sf"/>
</dbReference>
<dbReference type="EMBL" id="OX336137">
    <property type="protein sequence ID" value="CAI2717427.1"/>
    <property type="molecule type" value="Genomic_DNA"/>
</dbReference>
<keyword evidence="6" id="KW-0472">Membrane</keyword>
<evidence type="ECO:0000256" key="4">
    <source>
        <dbReference type="ARBA" id="ARBA00019232"/>
    </source>
</evidence>
<dbReference type="RefSeq" id="WP_282010368.1">
    <property type="nucleotide sequence ID" value="NZ_OX336137.1"/>
</dbReference>
<keyword evidence="6" id="KW-0645">Protease</keyword>
<feature type="region of interest" description="Disordered" evidence="7">
    <location>
        <begin position="1"/>
        <end position="25"/>
    </location>
</feature>
<name>A0ABM9HBF5_9BACT</name>
<feature type="domain" description="Peptidase S26" evidence="8">
    <location>
        <begin position="31"/>
        <end position="214"/>
    </location>
</feature>
<dbReference type="InterPro" id="IPR019533">
    <property type="entry name" value="Peptidase_S26"/>
</dbReference>
<dbReference type="Pfam" id="PF10502">
    <property type="entry name" value="Peptidase_S26"/>
    <property type="match status" value="1"/>
</dbReference>
<keyword evidence="5 6" id="KW-0378">Hydrolase</keyword>
<keyword evidence="6" id="KW-0812">Transmembrane</keyword>
<accession>A0ABM9HBF5</accession>
<evidence type="ECO:0000313" key="10">
    <source>
        <dbReference type="Proteomes" id="UP001157733"/>
    </source>
</evidence>
<dbReference type="InterPro" id="IPR019757">
    <property type="entry name" value="Pept_S26A_signal_pept_1_Lys-AS"/>
</dbReference>
<feature type="transmembrane region" description="Helical" evidence="6">
    <location>
        <begin position="36"/>
        <end position="55"/>
    </location>
</feature>